<protein>
    <submittedName>
        <fullName evidence="10">Variant surface glycoprotein 3415</fullName>
    </submittedName>
</protein>
<evidence type="ECO:0000313" key="10">
    <source>
        <dbReference type="EMBL" id="AGH59448.1"/>
    </source>
</evidence>
<evidence type="ECO:0000256" key="7">
    <source>
        <dbReference type="ARBA" id="ARBA00023180"/>
    </source>
</evidence>
<evidence type="ECO:0000259" key="9">
    <source>
        <dbReference type="Pfam" id="PF13206"/>
    </source>
</evidence>
<reference evidence="10" key="1">
    <citation type="submission" date="2013-02" db="EMBL/GenBank/DDBJ databases">
        <authorList>
            <person name="Cross G.A.M."/>
            <person name="Kim H.-S."/>
            <person name="Wickstead B."/>
        </authorList>
    </citation>
    <scope>NUCLEOTIDE SEQUENCE</scope>
    <source>
        <strain evidence="10">Lister 427</strain>
    </source>
</reference>
<comment type="subcellular location">
    <subcellularLocation>
        <location evidence="2">Cell membrane</location>
        <topology evidence="2">Lipid-anchor</topology>
        <topology evidence="2">GPI-anchor</topology>
    </subcellularLocation>
</comment>
<evidence type="ECO:0000256" key="4">
    <source>
        <dbReference type="ARBA" id="ARBA00022622"/>
    </source>
</evidence>
<comment type="function">
    <text evidence="1">VSG forms a coat on the surface of the parasite. The trypanosome evades the immune response of the host by expressing a series of antigenically distinct VSGs from an estimated 1000 VSG genes.</text>
</comment>
<proteinExistence type="predicted"/>
<evidence type="ECO:0000256" key="2">
    <source>
        <dbReference type="ARBA" id="ARBA00004609"/>
    </source>
</evidence>
<keyword evidence="4" id="KW-0336">GPI-anchor</keyword>
<keyword evidence="3" id="KW-1003">Cell membrane</keyword>
<evidence type="ECO:0000256" key="5">
    <source>
        <dbReference type="ARBA" id="ARBA00022729"/>
    </source>
</evidence>
<dbReference type="InterPro" id="IPR025932">
    <property type="entry name" value="Trypano_VSG_B_N_dom"/>
</dbReference>
<evidence type="ECO:0000256" key="8">
    <source>
        <dbReference type="ARBA" id="ARBA00023288"/>
    </source>
</evidence>
<dbReference type="GO" id="GO:0098552">
    <property type="term" value="C:side of membrane"/>
    <property type="evidence" value="ECO:0007669"/>
    <property type="project" value="UniProtKB-KW"/>
</dbReference>
<evidence type="ECO:0000256" key="6">
    <source>
        <dbReference type="ARBA" id="ARBA00023136"/>
    </source>
</evidence>
<reference evidence="10" key="2">
    <citation type="journal article" date="2014" name="Mol. Biochem. Parasitol.">
        <title>Capturing the variant surface glycoprotein repertoire (the VSGnome) of Trypanosoma brucei Lister 427.</title>
        <authorList>
            <person name="Cross G.A."/>
            <person name="Kim H.S."/>
            <person name="Wickstead B."/>
        </authorList>
    </citation>
    <scope>NUCLEOTIDE SEQUENCE</scope>
    <source>
        <strain evidence="10">Lister 427</strain>
    </source>
</reference>
<dbReference type="AlphaFoldDB" id="M4SSZ8"/>
<keyword evidence="5" id="KW-0732">Signal</keyword>
<feature type="domain" description="Trypanosome variant surface glycoprotein B-type N-terminal" evidence="9">
    <location>
        <begin position="22"/>
        <end position="262"/>
    </location>
</feature>
<evidence type="ECO:0000256" key="1">
    <source>
        <dbReference type="ARBA" id="ARBA00002523"/>
    </source>
</evidence>
<accession>M4SSZ8</accession>
<keyword evidence="8" id="KW-0449">Lipoprotein</keyword>
<feature type="non-terminal residue" evidence="10">
    <location>
        <position position="1"/>
    </location>
</feature>
<dbReference type="GO" id="GO:0005886">
    <property type="term" value="C:plasma membrane"/>
    <property type="evidence" value="ECO:0007669"/>
    <property type="project" value="UniProtKB-SubCell"/>
</dbReference>
<evidence type="ECO:0000256" key="3">
    <source>
        <dbReference type="ARBA" id="ARBA00022475"/>
    </source>
</evidence>
<keyword evidence="6" id="KW-0472">Membrane</keyword>
<organism evidence="10">
    <name type="scientific">Trypanosoma brucei</name>
    <dbReference type="NCBI Taxonomy" id="5691"/>
    <lineage>
        <taxon>Eukaryota</taxon>
        <taxon>Discoba</taxon>
        <taxon>Euglenozoa</taxon>
        <taxon>Kinetoplastea</taxon>
        <taxon>Metakinetoplastina</taxon>
        <taxon>Trypanosomatida</taxon>
        <taxon>Trypanosomatidae</taxon>
        <taxon>Trypanosoma</taxon>
    </lineage>
</organism>
<sequence length="320" mass="33510">MVNVDDSGSGSGSGKKDEANKIIDKFGLSKATQEQLIALRHTITAYSDAAFDVLSDPSPQHPTEDAILAKQINLAVYGDEAGFKDGLTGKAVHGGTTGGYATVCGGAKGTQNPVKTIAATIACVCGTANNKRNTEPCSKKGGGNVEWQASALPNAEQWKLIRRHCPPITKNIITADHLRRAVQTATAAIYGVNTELWVGKHDGTACDGNLNGACIKYTGAAAGGDPDLNEAEWITKLTNIADALEARRRSINAKSDKERHLKQLLALAKAAAKQASQLTIVGRGEPSTKPAAKEAAKTAAPDCAKIANSQECKTRIGLQI</sequence>
<name>M4SSZ8_9TRYP</name>
<dbReference type="VEuPathDB" id="TriTrypDB:Tb427_000249700"/>
<dbReference type="Pfam" id="PF13206">
    <property type="entry name" value="VSG_B"/>
    <property type="match status" value="1"/>
</dbReference>
<dbReference type="EMBL" id="KC612017">
    <property type="protein sequence ID" value="AGH59448.1"/>
    <property type="molecule type" value="Genomic_DNA"/>
</dbReference>
<keyword evidence="7" id="KW-0325">Glycoprotein</keyword>